<keyword evidence="7" id="KW-0931">ER-Golgi transport</keyword>
<dbReference type="STRING" id="933852.A0A0C3AP24"/>
<comment type="subcellular location">
    <subcellularLocation>
        <location evidence="1">Endoplasmic reticulum membrane</location>
        <topology evidence="1">Single-pass type II membrane protein</topology>
    </subcellularLocation>
</comment>
<feature type="repeat" description="WD" evidence="11">
    <location>
        <begin position="377"/>
        <end position="410"/>
    </location>
</feature>
<dbReference type="GO" id="GO:0015031">
    <property type="term" value="P:protein transport"/>
    <property type="evidence" value="ECO:0007669"/>
    <property type="project" value="UniProtKB-KW"/>
</dbReference>
<evidence type="ECO:0000256" key="9">
    <source>
        <dbReference type="ARBA" id="ARBA00022989"/>
    </source>
</evidence>
<evidence type="ECO:0000313" key="14">
    <source>
        <dbReference type="EMBL" id="KIM21819.1"/>
    </source>
</evidence>
<keyword evidence="10 13" id="KW-0472">Membrane</keyword>
<evidence type="ECO:0000256" key="10">
    <source>
        <dbReference type="ARBA" id="ARBA00023136"/>
    </source>
</evidence>
<proteinExistence type="predicted"/>
<dbReference type="Proteomes" id="UP000054097">
    <property type="component" value="Unassembled WGS sequence"/>
</dbReference>
<evidence type="ECO:0000256" key="5">
    <source>
        <dbReference type="ARBA" id="ARBA00022737"/>
    </source>
</evidence>
<dbReference type="PANTHER" id="PTHR23284">
    <property type="entry name" value="PROLACTIN REGULATORY ELEMENT BINDING PROTEIN"/>
    <property type="match status" value="1"/>
</dbReference>
<dbReference type="HOGENOM" id="CLU_037666_0_0_1"/>
<dbReference type="OrthoDB" id="2013972at2759"/>
<dbReference type="InterPro" id="IPR045260">
    <property type="entry name" value="Sec12-like"/>
</dbReference>
<keyword evidence="2" id="KW-0813">Transport</keyword>
<feature type="compositionally biased region" description="Basic and acidic residues" evidence="12">
    <location>
        <begin position="227"/>
        <end position="236"/>
    </location>
</feature>
<dbReference type="Gene3D" id="2.130.10.10">
    <property type="entry name" value="YVTN repeat-like/Quinoprotein amine dehydrogenase"/>
    <property type="match status" value="2"/>
</dbReference>
<keyword evidence="4 13" id="KW-0812">Transmembrane</keyword>
<keyword evidence="5" id="KW-0677">Repeat</keyword>
<keyword evidence="3 11" id="KW-0853">WD repeat</keyword>
<sequence>MRPQHTGYVLEGFPIYSSSFVSPSRLILGGGGGQTRSGVRNKLRLYDVTLEALNLVHEYEFEAGSDAPMSIAAAVPPAPVEVTSQPPLNVTFACGANASEDAMKRGENMHCRLFSIKYDKIVHVKSVKAMEEMKGDAYQKVSVLSPAQDVLAVGTTSNEVHLLHYPSLARAAPVIGASAGELFDISFSATSVAIASSTNIFIYNLHEDKAPSENMLKAKNAGSVASLDEKTPEKGKGKGKGKNKANGKASISEKMEAQLESLELASTIVRPKLPSVGAANSTFRAVRYHPNDFFTLYAVLNTTTKTSSSYKRRAYVVIYSWIPKLRAWSVVKSRRISEGSLTCFEISSDGHYLAYAASDCSIGILNAKTLAPLQQILNAHEFPATTLRFNTDHTLLVSASADSSVRIVNVPEGLESRGASRVWVLFIALLAVLLALLAELYRRRQLLTNP</sequence>
<evidence type="ECO:0000313" key="15">
    <source>
        <dbReference type="Proteomes" id="UP000054097"/>
    </source>
</evidence>
<dbReference type="PROSITE" id="PS50082">
    <property type="entry name" value="WD_REPEATS_2"/>
    <property type="match status" value="1"/>
</dbReference>
<evidence type="ECO:0000256" key="11">
    <source>
        <dbReference type="PROSITE-ProRule" id="PRU00221"/>
    </source>
</evidence>
<name>A0A0C3AP24_SERVB</name>
<evidence type="ECO:0000256" key="8">
    <source>
        <dbReference type="ARBA" id="ARBA00022927"/>
    </source>
</evidence>
<protein>
    <submittedName>
        <fullName evidence="14">Uncharacterized protein</fullName>
    </submittedName>
</protein>
<dbReference type="GO" id="GO:0003400">
    <property type="term" value="P:regulation of COPII vesicle coating"/>
    <property type="evidence" value="ECO:0007669"/>
    <property type="project" value="TreeGrafter"/>
</dbReference>
<dbReference type="EMBL" id="KN824371">
    <property type="protein sequence ID" value="KIM21819.1"/>
    <property type="molecule type" value="Genomic_DNA"/>
</dbReference>
<dbReference type="SUPFAM" id="SSF50978">
    <property type="entry name" value="WD40 repeat-like"/>
    <property type="match status" value="1"/>
</dbReference>
<evidence type="ECO:0000256" key="6">
    <source>
        <dbReference type="ARBA" id="ARBA00022824"/>
    </source>
</evidence>
<dbReference type="GO" id="GO:0006888">
    <property type="term" value="P:endoplasmic reticulum to Golgi vesicle-mediated transport"/>
    <property type="evidence" value="ECO:0007669"/>
    <property type="project" value="TreeGrafter"/>
</dbReference>
<dbReference type="SMART" id="SM00320">
    <property type="entry name" value="WD40"/>
    <property type="match status" value="2"/>
</dbReference>
<dbReference type="GO" id="GO:0005789">
    <property type="term" value="C:endoplasmic reticulum membrane"/>
    <property type="evidence" value="ECO:0007669"/>
    <property type="project" value="UniProtKB-SubCell"/>
</dbReference>
<dbReference type="InterPro" id="IPR036322">
    <property type="entry name" value="WD40_repeat_dom_sf"/>
</dbReference>
<evidence type="ECO:0000256" key="12">
    <source>
        <dbReference type="SAM" id="MobiDB-lite"/>
    </source>
</evidence>
<reference evidence="15" key="2">
    <citation type="submission" date="2015-01" db="EMBL/GenBank/DDBJ databases">
        <title>Evolutionary Origins and Diversification of the Mycorrhizal Mutualists.</title>
        <authorList>
            <consortium name="DOE Joint Genome Institute"/>
            <consortium name="Mycorrhizal Genomics Consortium"/>
            <person name="Kohler A."/>
            <person name="Kuo A."/>
            <person name="Nagy L.G."/>
            <person name="Floudas D."/>
            <person name="Copeland A."/>
            <person name="Barry K.W."/>
            <person name="Cichocki N."/>
            <person name="Veneault-Fourrey C."/>
            <person name="LaButti K."/>
            <person name="Lindquist E.A."/>
            <person name="Lipzen A."/>
            <person name="Lundell T."/>
            <person name="Morin E."/>
            <person name="Murat C."/>
            <person name="Riley R."/>
            <person name="Ohm R."/>
            <person name="Sun H."/>
            <person name="Tunlid A."/>
            <person name="Henrissat B."/>
            <person name="Grigoriev I.V."/>
            <person name="Hibbett D.S."/>
            <person name="Martin F."/>
        </authorList>
    </citation>
    <scope>NUCLEOTIDE SEQUENCE [LARGE SCALE GENOMIC DNA]</scope>
    <source>
        <strain evidence="15">MAFF 305830</strain>
    </source>
</reference>
<evidence type="ECO:0000256" key="2">
    <source>
        <dbReference type="ARBA" id="ARBA00022448"/>
    </source>
</evidence>
<keyword evidence="15" id="KW-1185">Reference proteome</keyword>
<dbReference type="GO" id="GO:0005085">
    <property type="term" value="F:guanyl-nucleotide exchange factor activity"/>
    <property type="evidence" value="ECO:0007669"/>
    <property type="project" value="InterPro"/>
</dbReference>
<keyword evidence="9 13" id="KW-1133">Transmembrane helix</keyword>
<dbReference type="AlphaFoldDB" id="A0A0C3AP24"/>
<organism evidence="14 15">
    <name type="scientific">Serendipita vermifera MAFF 305830</name>
    <dbReference type="NCBI Taxonomy" id="933852"/>
    <lineage>
        <taxon>Eukaryota</taxon>
        <taxon>Fungi</taxon>
        <taxon>Dikarya</taxon>
        <taxon>Basidiomycota</taxon>
        <taxon>Agaricomycotina</taxon>
        <taxon>Agaricomycetes</taxon>
        <taxon>Sebacinales</taxon>
        <taxon>Serendipitaceae</taxon>
        <taxon>Serendipita</taxon>
    </lineage>
</organism>
<evidence type="ECO:0000256" key="7">
    <source>
        <dbReference type="ARBA" id="ARBA00022892"/>
    </source>
</evidence>
<evidence type="ECO:0000256" key="1">
    <source>
        <dbReference type="ARBA" id="ARBA00004648"/>
    </source>
</evidence>
<accession>A0A0C3AP24</accession>
<evidence type="ECO:0000256" key="13">
    <source>
        <dbReference type="SAM" id="Phobius"/>
    </source>
</evidence>
<dbReference type="InterPro" id="IPR001680">
    <property type="entry name" value="WD40_rpt"/>
</dbReference>
<feature type="region of interest" description="Disordered" evidence="12">
    <location>
        <begin position="221"/>
        <end position="250"/>
    </location>
</feature>
<reference evidence="14 15" key="1">
    <citation type="submission" date="2014-04" db="EMBL/GenBank/DDBJ databases">
        <authorList>
            <consortium name="DOE Joint Genome Institute"/>
            <person name="Kuo A."/>
            <person name="Zuccaro A."/>
            <person name="Kohler A."/>
            <person name="Nagy L.G."/>
            <person name="Floudas D."/>
            <person name="Copeland A."/>
            <person name="Barry K.W."/>
            <person name="Cichocki N."/>
            <person name="Veneault-Fourrey C."/>
            <person name="LaButti K."/>
            <person name="Lindquist E.A."/>
            <person name="Lipzen A."/>
            <person name="Lundell T."/>
            <person name="Morin E."/>
            <person name="Murat C."/>
            <person name="Sun H."/>
            <person name="Tunlid A."/>
            <person name="Henrissat B."/>
            <person name="Grigoriev I.V."/>
            <person name="Hibbett D.S."/>
            <person name="Martin F."/>
            <person name="Nordberg H.P."/>
            <person name="Cantor M.N."/>
            <person name="Hua S.X."/>
        </authorList>
    </citation>
    <scope>NUCLEOTIDE SEQUENCE [LARGE SCALE GENOMIC DNA]</scope>
    <source>
        <strain evidence="14 15">MAFF 305830</strain>
    </source>
</reference>
<dbReference type="InterPro" id="IPR015943">
    <property type="entry name" value="WD40/YVTN_repeat-like_dom_sf"/>
</dbReference>
<evidence type="ECO:0000256" key="3">
    <source>
        <dbReference type="ARBA" id="ARBA00022574"/>
    </source>
</evidence>
<keyword evidence="8" id="KW-0653">Protein transport</keyword>
<keyword evidence="6" id="KW-0256">Endoplasmic reticulum</keyword>
<dbReference type="PANTHER" id="PTHR23284:SF0">
    <property type="entry name" value="PROLACTIN REGULATORY ELEMENT-BINDING PROTEIN"/>
    <property type="match status" value="1"/>
</dbReference>
<dbReference type="Pfam" id="PF00400">
    <property type="entry name" value="WD40"/>
    <property type="match status" value="1"/>
</dbReference>
<gene>
    <name evidence="14" type="ORF">M408DRAFT_333251</name>
</gene>
<feature type="transmembrane region" description="Helical" evidence="13">
    <location>
        <begin position="422"/>
        <end position="441"/>
    </location>
</feature>
<evidence type="ECO:0000256" key="4">
    <source>
        <dbReference type="ARBA" id="ARBA00022692"/>
    </source>
</evidence>